<gene>
    <name evidence="2" type="ORF">ZEAMMB73_Zm00001d003911</name>
</gene>
<evidence type="ECO:0000256" key="1">
    <source>
        <dbReference type="SAM" id="MobiDB-lite"/>
    </source>
</evidence>
<reference evidence="2" key="1">
    <citation type="submission" date="2015-12" db="EMBL/GenBank/DDBJ databases">
        <title>Update maize B73 reference genome by single molecule sequencing technologies.</title>
        <authorList>
            <consortium name="Maize Genome Sequencing Project"/>
            <person name="Ware D."/>
        </authorList>
    </citation>
    <scope>NUCLEOTIDE SEQUENCE [LARGE SCALE GENOMIC DNA]</scope>
    <source>
        <tissue evidence="2">Seedling</tissue>
    </source>
</reference>
<evidence type="ECO:0000313" key="2">
    <source>
        <dbReference type="EMBL" id="ONM17941.1"/>
    </source>
</evidence>
<feature type="region of interest" description="Disordered" evidence="1">
    <location>
        <begin position="49"/>
        <end position="91"/>
    </location>
</feature>
<dbReference type="EMBL" id="CM007648">
    <property type="protein sequence ID" value="ONM17941.1"/>
    <property type="molecule type" value="Genomic_DNA"/>
</dbReference>
<dbReference type="EMBL" id="CM007648">
    <property type="protein sequence ID" value="ONM17944.1"/>
    <property type="molecule type" value="Genomic_DNA"/>
</dbReference>
<accession>A0A1D6EC84</accession>
<proteinExistence type="predicted"/>
<feature type="compositionally biased region" description="Basic and acidic residues" evidence="1">
    <location>
        <begin position="8"/>
        <end position="21"/>
    </location>
</feature>
<dbReference type="EMBL" id="CM007648">
    <property type="protein sequence ID" value="ONM17945.1"/>
    <property type="molecule type" value="Genomic_DNA"/>
</dbReference>
<organism evidence="2">
    <name type="scientific">Zea mays</name>
    <name type="common">Maize</name>
    <dbReference type="NCBI Taxonomy" id="4577"/>
    <lineage>
        <taxon>Eukaryota</taxon>
        <taxon>Viridiplantae</taxon>
        <taxon>Streptophyta</taxon>
        <taxon>Embryophyta</taxon>
        <taxon>Tracheophyta</taxon>
        <taxon>Spermatophyta</taxon>
        <taxon>Magnoliopsida</taxon>
        <taxon>Liliopsida</taxon>
        <taxon>Poales</taxon>
        <taxon>Poaceae</taxon>
        <taxon>PACMAD clade</taxon>
        <taxon>Panicoideae</taxon>
        <taxon>Andropogonodae</taxon>
        <taxon>Andropogoneae</taxon>
        <taxon>Tripsacinae</taxon>
        <taxon>Zea</taxon>
    </lineage>
</organism>
<feature type="compositionally biased region" description="Pro residues" evidence="1">
    <location>
        <begin position="55"/>
        <end position="91"/>
    </location>
</feature>
<sequence length="177" mass="19442">MRPPGSHPDPRHRSDQTADRLSRFTTSHFTCLPLPAFPFLKEREAYPHSSLSRPIPFPVPPPAPSPPAAAPPPSAPPPRCRPLPDFPAALPPPPGASRLAVAWDLPPLCSPFGERLQRQDGFRWRDRVVVTIFASFRVDGASHGQIGHVWRILLLSEAALPADLKVTWSPCPVDLTE</sequence>
<feature type="region of interest" description="Disordered" evidence="1">
    <location>
        <begin position="1"/>
        <end position="21"/>
    </location>
</feature>
<protein>
    <submittedName>
        <fullName evidence="2">Protein AUXIN SIGNALING F-BOX 3</fullName>
    </submittedName>
</protein>
<name>A0A1D6EC84_MAIZE</name>
<dbReference type="AlphaFoldDB" id="A0A1D6EC84"/>